<comment type="caution">
    <text evidence="1">The sequence shown here is derived from an EMBL/GenBank/DDBJ whole genome shotgun (WGS) entry which is preliminary data.</text>
</comment>
<organism evidence="1 2">
    <name type="scientific">Saccharococcus caldoxylosilyticus</name>
    <dbReference type="NCBI Taxonomy" id="81408"/>
    <lineage>
        <taxon>Bacteria</taxon>
        <taxon>Bacillati</taxon>
        <taxon>Bacillota</taxon>
        <taxon>Bacilli</taxon>
        <taxon>Bacillales</taxon>
        <taxon>Anoxybacillaceae</taxon>
        <taxon>Saccharococcus</taxon>
    </lineage>
</organism>
<evidence type="ECO:0000313" key="2">
    <source>
        <dbReference type="Proteomes" id="UP000075455"/>
    </source>
</evidence>
<sequence length="42" mass="4828">MFPGDCSIEERLQTFEAQISCRVTRLIDSEAIVIDGEEKRKI</sequence>
<reference evidence="1 2" key="1">
    <citation type="submission" date="2016-01" db="EMBL/GenBank/DDBJ databases">
        <title>Draft Genome Sequences of Seven Thermophilic Sporeformers Isolated from Foods.</title>
        <authorList>
            <person name="Berendsen E.M."/>
            <person name="Wells-Bennik M.H."/>
            <person name="Krawcyk A.O."/>
            <person name="De Jong A."/>
            <person name="Holsappel S."/>
            <person name="Eijlander R.T."/>
            <person name="Kuipers O.P."/>
        </authorList>
    </citation>
    <scope>NUCLEOTIDE SEQUENCE [LARGE SCALE GENOMIC DNA]</scope>
    <source>
        <strain evidence="1 2">B4119</strain>
    </source>
</reference>
<accession>A0A150LLV8</accession>
<name>A0A150LLV8_9BACL</name>
<dbReference type="AlphaFoldDB" id="A0A150LLV8"/>
<gene>
    <name evidence="1" type="ORF">B4119_0931</name>
</gene>
<dbReference type="EMBL" id="LQYS01000049">
    <property type="protein sequence ID" value="KYD13307.1"/>
    <property type="molecule type" value="Genomic_DNA"/>
</dbReference>
<dbReference type="Proteomes" id="UP000075455">
    <property type="component" value="Unassembled WGS sequence"/>
</dbReference>
<evidence type="ECO:0000313" key="1">
    <source>
        <dbReference type="EMBL" id="KYD13307.1"/>
    </source>
</evidence>
<protein>
    <submittedName>
        <fullName evidence="1">Uncharacterized protein</fullName>
    </submittedName>
</protein>
<proteinExistence type="predicted"/>